<keyword evidence="4 9" id="KW-0812">Transmembrane</keyword>
<comment type="subcellular location">
    <subcellularLocation>
        <location evidence="1">Membrane</location>
    </subcellularLocation>
</comment>
<evidence type="ECO:0000313" key="10">
    <source>
        <dbReference type="EMBL" id="QDS92258.1"/>
    </source>
</evidence>
<evidence type="ECO:0000256" key="1">
    <source>
        <dbReference type="ARBA" id="ARBA00004370"/>
    </source>
</evidence>
<comment type="subunit">
    <text evidence="9">Component of the Sec protein translocase complex. Heterotrimer consisting of SecY, SecE and SecG subunits. The heterotrimers can form oligomers, although 1 heterotrimer is thought to be able to translocate proteins. Interacts with the ribosome. Interacts with SecDF, and other proteins may be involved. Interacts with SecA.</text>
</comment>
<dbReference type="Pfam" id="PF00584">
    <property type="entry name" value="SecE"/>
    <property type="match status" value="1"/>
</dbReference>
<protein>
    <recommendedName>
        <fullName evidence="9">Protein translocase subunit SecE</fullName>
    </recommendedName>
</protein>
<keyword evidence="2 9" id="KW-0813">Transport</keyword>
<evidence type="ECO:0000256" key="2">
    <source>
        <dbReference type="ARBA" id="ARBA00022448"/>
    </source>
</evidence>
<gene>
    <name evidence="9" type="primary">secE</name>
    <name evidence="10" type="ORF">FF011L_10000</name>
</gene>
<dbReference type="InterPro" id="IPR038379">
    <property type="entry name" value="SecE_sf"/>
</dbReference>
<dbReference type="OrthoDB" id="284370at2"/>
<evidence type="ECO:0000256" key="7">
    <source>
        <dbReference type="ARBA" id="ARBA00023010"/>
    </source>
</evidence>
<dbReference type="RefSeq" id="WP_145350548.1">
    <property type="nucleotide sequence ID" value="NZ_CP036262.1"/>
</dbReference>
<evidence type="ECO:0000256" key="9">
    <source>
        <dbReference type="HAMAP-Rule" id="MF_00422"/>
    </source>
</evidence>
<dbReference type="Proteomes" id="UP000320672">
    <property type="component" value="Chromosome"/>
</dbReference>
<reference evidence="10 11" key="1">
    <citation type="submission" date="2019-02" db="EMBL/GenBank/DDBJ databases">
        <title>Deep-cultivation of Planctomycetes and their phenomic and genomic characterization uncovers novel biology.</title>
        <authorList>
            <person name="Wiegand S."/>
            <person name="Jogler M."/>
            <person name="Boedeker C."/>
            <person name="Pinto D."/>
            <person name="Vollmers J."/>
            <person name="Rivas-Marin E."/>
            <person name="Kohn T."/>
            <person name="Peeters S.H."/>
            <person name="Heuer A."/>
            <person name="Rast P."/>
            <person name="Oberbeckmann S."/>
            <person name="Bunk B."/>
            <person name="Jeske O."/>
            <person name="Meyerdierks A."/>
            <person name="Storesund J.E."/>
            <person name="Kallscheuer N."/>
            <person name="Luecker S."/>
            <person name="Lage O.M."/>
            <person name="Pohl T."/>
            <person name="Merkel B.J."/>
            <person name="Hornburger P."/>
            <person name="Mueller R.-W."/>
            <person name="Bruemmer F."/>
            <person name="Labrenz M."/>
            <person name="Spormann A.M."/>
            <person name="Op den Camp H."/>
            <person name="Overmann J."/>
            <person name="Amann R."/>
            <person name="Jetten M.S.M."/>
            <person name="Mascher T."/>
            <person name="Medema M.H."/>
            <person name="Devos D.P."/>
            <person name="Kaster A.-K."/>
            <person name="Ovreas L."/>
            <person name="Rohde M."/>
            <person name="Galperin M.Y."/>
            <person name="Jogler C."/>
        </authorList>
    </citation>
    <scope>NUCLEOTIDE SEQUENCE [LARGE SCALE GENOMIC DNA]</scope>
    <source>
        <strain evidence="10 11">FF011L</strain>
    </source>
</reference>
<dbReference type="PANTHER" id="PTHR33910:SF1">
    <property type="entry name" value="PROTEIN TRANSLOCASE SUBUNIT SECE"/>
    <property type="match status" value="1"/>
</dbReference>
<comment type="caution">
    <text evidence="9">Lacks conserved residue(s) required for the propagation of feature annotation.</text>
</comment>
<dbReference type="KEGG" id="rml:FF011L_10000"/>
<keyword evidence="7 9" id="KW-0811">Translocation</keyword>
<dbReference type="GO" id="GO:0009306">
    <property type="term" value="P:protein secretion"/>
    <property type="evidence" value="ECO:0007669"/>
    <property type="project" value="UniProtKB-UniRule"/>
</dbReference>
<dbReference type="AlphaFoldDB" id="A0A517MBJ3"/>
<evidence type="ECO:0000313" key="11">
    <source>
        <dbReference type="Proteomes" id="UP000320672"/>
    </source>
</evidence>
<accession>A0A517MBJ3</accession>
<keyword evidence="6 9" id="KW-1133">Transmembrane helix</keyword>
<proteinExistence type="inferred from homology"/>
<comment type="similarity">
    <text evidence="9">Belongs to the SecE/SEC61-gamma family.</text>
</comment>
<dbReference type="GO" id="GO:0005886">
    <property type="term" value="C:plasma membrane"/>
    <property type="evidence" value="ECO:0007669"/>
    <property type="project" value="UniProtKB-UniRule"/>
</dbReference>
<dbReference type="InterPro" id="IPR001901">
    <property type="entry name" value="Translocase_SecE/Sec61-g"/>
</dbReference>
<keyword evidence="3 9" id="KW-1003">Cell membrane</keyword>
<dbReference type="GO" id="GO:0043952">
    <property type="term" value="P:protein transport by the Sec complex"/>
    <property type="evidence" value="ECO:0007669"/>
    <property type="project" value="UniProtKB-UniRule"/>
</dbReference>
<evidence type="ECO:0000256" key="6">
    <source>
        <dbReference type="ARBA" id="ARBA00022989"/>
    </source>
</evidence>
<feature type="transmembrane region" description="Helical" evidence="9">
    <location>
        <begin position="58"/>
        <end position="75"/>
    </location>
</feature>
<name>A0A517MBJ3_9BACT</name>
<dbReference type="EMBL" id="CP036262">
    <property type="protein sequence ID" value="QDS92258.1"/>
    <property type="molecule type" value="Genomic_DNA"/>
</dbReference>
<keyword evidence="5 9" id="KW-0653">Protein transport</keyword>
<evidence type="ECO:0000256" key="4">
    <source>
        <dbReference type="ARBA" id="ARBA00022692"/>
    </source>
</evidence>
<dbReference type="GO" id="GO:0008320">
    <property type="term" value="F:protein transmembrane transporter activity"/>
    <property type="evidence" value="ECO:0007669"/>
    <property type="project" value="UniProtKB-UniRule"/>
</dbReference>
<keyword evidence="11" id="KW-1185">Reference proteome</keyword>
<organism evidence="10 11">
    <name type="scientific">Roseimaritima multifibrata</name>
    <dbReference type="NCBI Taxonomy" id="1930274"/>
    <lineage>
        <taxon>Bacteria</taxon>
        <taxon>Pseudomonadati</taxon>
        <taxon>Planctomycetota</taxon>
        <taxon>Planctomycetia</taxon>
        <taxon>Pirellulales</taxon>
        <taxon>Pirellulaceae</taxon>
        <taxon>Roseimaritima</taxon>
    </lineage>
</organism>
<feature type="transmembrane region" description="Helical" evidence="9">
    <location>
        <begin position="138"/>
        <end position="158"/>
    </location>
</feature>
<keyword evidence="8 9" id="KW-0472">Membrane</keyword>
<comment type="function">
    <text evidence="9">Essential subunit of the Sec protein translocation channel SecYEG. Clamps together the 2 halves of SecY. May contact the channel plug during translocation.</text>
</comment>
<dbReference type="InterPro" id="IPR005807">
    <property type="entry name" value="SecE_bac"/>
</dbReference>
<evidence type="ECO:0000256" key="3">
    <source>
        <dbReference type="ARBA" id="ARBA00022475"/>
    </source>
</evidence>
<dbReference type="PANTHER" id="PTHR33910">
    <property type="entry name" value="PROTEIN TRANSLOCASE SUBUNIT SECE"/>
    <property type="match status" value="1"/>
</dbReference>
<dbReference type="HAMAP" id="MF_00422">
    <property type="entry name" value="SecE"/>
    <property type="match status" value="1"/>
</dbReference>
<evidence type="ECO:0000256" key="8">
    <source>
        <dbReference type="ARBA" id="ARBA00023136"/>
    </source>
</evidence>
<dbReference type="Gene3D" id="1.20.5.1030">
    <property type="entry name" value="Preprotein translocase secy subunit"/>
    <property type="match status" value="1"/>
</dbReference>
<feature type="transmembrane region" description="Helical" evidence="9">
    <location>
        <begin position="87"/>
        <end position="106"/>
    </location>
</feature>
<evidence type="ECO:0000256" key="5">
    <source>
        <dbReference type="ARBA" id="ARBA00022927"/>
    </source>
</evidence>
<dbReference type="NCBIfam" id="TIGR00964">
    <property type="entry name" value="secE_bact"/>
    <property type="match status" value="1"/>
</dbReference>
<sequence>MQIHWVRPANLPIIVPPSQETGSLSREVASSQSSTPLTSELLSFDVYKRNQGRLVRQLSCLAVWAVVAIGCWRLYETLKGGESAWVGMGVPGVILAAGLWIGYRLVNWPRFADFLIAVEAEMNKVSWPSKQEMIRSSIVVIFTIFFLAIMLFLFDIVWQEVFTFLGVTT</sequence>
<dbReference type="GO" id="GO:0006605">
    <property type="term" value="P:protein targeting"/>
    <property type="evidence" value="ECO:0007669"/>
    <property type="project" value="UniProtKB-UniRule"/>
</dbReference>
<dbReference type="GO" id="GO:0065002">
    <property type="term" value="P:intracellular protein transmembrane transport"/>
    <property type="evidence" value="ECO:0007669"/>
    <property type="project" value="UniProtKB-UniRule"/>
</dbReference>